<gene>
    <name evidence="3" type="ORF">FNW11_02985</name>
</gene>
<name>A0A553BW63_9FLAO</name>
<comment type="caution">
    <text evidence="3">The sequence shown here is derived from an EMBL/GenBank/DDBJ whole genome shotgun (WGS) entry which is preliminary data.</text>
</comment>
<dbReference type="InterPro" id="IPR011604">
    <property type="entry name" value="PDDEXK-like_dom_sf"/>
</dbReference>
<proteinExistence type="predicted"/>
<feature type="signal peptide" evidence="2">
    <location>
        <begin position="1"/>
        <end position="19"/>
    </location>
</feature>
<keyword evidence="1" id="KW-0812">Transmembrane</keyword>
<feature type="chain" id="PRO_5021826017" description="PD-(D/E)XK endonuclease-like domain-containing protein" evidence="2">
    <location>
        <begin position="20"/>
        <end position="863"/>
    </location>
</feature>
<keyword evidence="2" id="KW-0732">Signal</keyword>
<dbReference type="Proteomes" id="UP000318669">
    <property type="component" value="Unassembled WGS sequence"/>
</dbReference>
<keyword evidence="1" id="KW-0472">Membrane</keyword>
<evidence type="ECO:0000256" key="2">
    <source>
        <dbReference type="SAM" id="SignalP"/>
    </source>
</evidence>
<sequence>MKKLSILICLIVSSFTALAQYEVKTIKRPDGITLKYFNPIPVVRAYNYEAGLSLYKNPDNNKYFVAISVLFKNTVAEELNGNLLIQTTGKNGISLKPAYNRLVTMNGREVALSMYYLTEREINELKSNSIKLISFTINDEIIALNLTENRDVLVKEFEILSNAKSNISKQNFNKSNSLTNAQKQNIPIRTPVTNPNMPNGRKTYDDYFKDRDAKNKNTQIKPDSTSTMFGRNTSGVLGVNTDYGESKYDKDINWDADIDKNDIEGSLKKYRDARWEEEWGSYRNIGLGILFLIIIISIFAIFRKRDNNEIVETIIPPVITKETAITLTPDAYRAPTVEDNSSNRESIPESLLQGDILDPLIDLDSNKKNLKKIGFKPSIIFNQNEPYSYPMVKMPTENSYIKFPRLGRSNKLGITENTFFEVLNKYFKSDFKIHNNRHITHKSGNNAYEPDFLLINEKENKNIFINVEIDEPYDGISRIPTHEINRDVYRDLFFTNRGYIVIRFTEKQIFEEAKQCCVFIANVIKAIDENYSNKELDFKTSISSQNQWDTLQAKKWSLEKYREKYLKIENFNLKSSSQIDFLITNSEFDKIIESKIIETDLSAFDKNDNKPLNGNQSHIRDKRIVFDSLNHRYYIDNNPDTISVSQLIDKFFPEFDALKAATNLNPKHELYGLPTDEIISIWKKKGIEAAELGTHLHLQIENYYKNQTYNSNTKEFSHFLDFKERFSSMNPERTEWRIFDEDYMIAGTIDMLYKKEDGTFYVFDWKRSEKVVHPDGKPKISDPEHFYTKFAFGELSHLTDDSYYRYALQQNIYRHILETKYNYKISSMNLLILHPNYESYHWVKLEKMQKEVEYMFSTLKIIS</sequence>
<reference evidence="3 4" key="1">
    <citation type="submission" date="2019-07" db="EMBL/GenBank/DDBJ databases">
        <title>Novel species of Flavobacterium.</title>
        <authorList>
            <person name="Liu Q."/>
            <person name="Xin Y.-H."/>
        </authorList>
    </citation>
    <scope>NUCLEOTIDE SEQUENCE [LARGE SCALE GENOMIC DNA]</scope>
    <source>
        <strain evidence="3 4">GSR22</strain>
    </source>
</reference>
<dbReference type="OrthoDB" id="884899at2"/>
<dbReference type="AlphaFoldDB" id="A0A553BW63"/>
<evidence type="ECO:0000256" key="1">
    <source>
        <dbReference type="SAM" id="Phobius"/>
    </source>
</evidence>
<evidence type="ECO:0008006" key="5">
    <source>
        <dbReference type="Google" id="ProtNLM"/>
    </source>
</evidence>
<evidence type="ECO:0000313" key="4">
    <source>
        <dbReference type="Proteomes" id="UP000318669"/>
    </source>
</evidence>
<dbReference type="Gene3D" id="3.90.320.10">
    <property type="match status" value="1"/>
</dbReference>
<keyword evidence="1" id="KW-1133">Transmembrane helix</keyword>
<organism evidence="3 4">
    <name type="scientific">Flavobacterium gawalongense</name>
    <dbReference type="NCBI Taxonomy" id="2594432"/>
    <lineage>
        <taxon>Bacteria</taxon>
        <taxon>Pseudomonadati</taxon>
        <taxon>Bacteroidota</taxon>
        <taxon>Flavobacteriia</taxon>
        <taxon>Flavobacteriales</taxon>
        <taxon>Flavobacteriaceae</taxon>
        <taxon>Flavobacterium</taxon>
    </lineage>
</organism>
<protein>
    <recommendedName>
        <fullName evidence="5">PD-(D/E)XK endonuclease-like domain-containing protein</fullName>
    </recommendedName>
</protein>
<feature type="transmembrane region" description="Helical" evidence="1">
    <location>
        <begin position="285"/>
        <end position="302"/>
    </location>
</feature>
<dbReference type="EMBL" id="VJZL01000003">
    <property type="protein sequence ID" value="TRX12517.1"/>
    <property type="molecule type" value="Genomic_DNA"/>
</dbReference>
<accession>A0A553BW63</accession>
<dbReference type="RefSeq" id="WP_144064493.1">
    <property type="nucleotide sequence ID" value="NZ_VJZL01000003.1"/>
</dbReference>
<evidence type="ECO:0000313" key="3">
    <source>
        <dbReference type="EMBL" id="TRX12517.1"/>
    </source>
</evidence>